<keyword evidence="4" id="KW-1185">Reference proteome</keyword>
<comment type="similarity">
    <text evidence="1">Belongs to the rad9 family.</text>
</comment>
<evidence type="ECO:0000313" key="4">
    <source>
        <dbReference type="Proteomes" id="UP000184330"/>
    </source>
</evidence>
<dbReference type="GO" id="GO:0030896">
    <property type="term" value="C:checkpoint clamp complex"/>
    <property type="evidence" value="ECO:0007669"/>
    <property type="project" value="UniProtKB-UniRule"/>
</dbReference>
<evidence type="ECO:0000256" key="1">
    <source>
        <dbReference type="PIRNR" id="PIRNR009303"/>
    </source>
</evidence>
<dbReference type="STRING" id="576137.A0A1L7X4S7"/>
<dbReference type="Pfam" id="PF04139">
    <property type="entry name" value="Rad9"/>
    <property type="match status" value="1"/>
</dbReference>
<accession>A0A1L7X4S7</accession>
<feature type="region of interest" description="Disordered" evidence="2">
    <location>
        <begin position="436"/>
        <end position="480"/>
    </location>
</feature>
<dbReference type="EMBL" id="FJOG01000015">
    <property type="protein sequence ID" value="CZR60010.1"/>
    <property type="molecule type" value="Genomic_DNA"/>
</dbReference>
<comment type="function">
    <text evidence="1">Acts in DNA repair and mutagenesis. Involved in promoting resistance to ionizing radiation and UV light, as well as regulating cell cycle progression after irradiation.</text>
</comment>
<dbReference type="PIRSF" id="PIRSF009303">
    <property type="entry name" value="Cell_cycle_RAD9"/>
    <property type="match status" value="1"/>
</dbReference>
<feature type="region of interest" description="Disordered" evidence="2">
    <location>
        <begin position="316"/>
        <end position="389"/>
    </location>
</feature>
<dbReference type="InterPro" id="IPR007268">
    <property type="entry name" value="Rad9/Ddc1"/>
</dbReference>
<evidence type="ECO:0000313" key="3">
    <source>
        <dbReference type="EMBL" id="CZR60010.1"/>
    </source>
</evidence>
<dbReference type="Gene3D" id="3.70.10.10">
    <property type="match status" value="1"/>
</dbReference>
<dbReference type="AlphaFoldDB" id="A0A1L7X4S7"/>
<reference evidence="3 4" key="1">
    <citation type="submission" date="2016-03" db="EMBL/GenBank/DDBJ databases">
        <authorList>
            <person name="Ploux O."/>
        </authorList>
    </citation>
    <scope>NUCLEOTIDE SEQUENCE [LARGE SCALE GENOMIC DNA]</scope>
    <source>
        <strain evidence="3 4">UAMH 11012</strain>
    </source>
</reference>
<proteinExistence type="inferred from homology"/>
<dbReference type="PANTHER" id="PTHR15237">
    <property type="entry name" value="DNA REPAIR PROTEIN RAD9"/>
    <property type="match status" value="1"/>
</dbReference>
<dbReference type="InterPro" id="IPR026584">
    <property type="entry name" value="Rad9"/>
</dbReference>
<keyword evidence="1" id="KW-0227">DNA damage</keyword>
<dbReference type="GO" id="GO:0071479">
    <property type="term" value="P:cellular response to ionizing radiation"/>
    <property type="evidence" value="ECO:0007669"/>
    <property type="project" value="TreeGrafter"/>
</dbReference>
<dbReference type="OrthoDB" id="60092at2759"/>
<dbReference type="GO" id="GO:0000076">
    <property type="term" value="P:DNA replication checkpoint signaling"/>
    <property type="evidence" value="ECO:0007669"/>
    <property type="project" value="TreeGrafter"/>
</dbReference>
<evidence type="ECO:0000256" key="2">
    <source>
        <dbReference type="SAM" id="MobiDB-lite"/>
    </source>
</evidence>
<dbReference type="PANTHER" id="PTHR15237:SF0">
    <property type="entry name" value="CELL CYCLE CHECKPOINT CONTROL PROTEIN"/>
    <property type="match status" value="1"/>
</dbReference>
<organism evidence="3 4">
    <name type="scientific">Phialocephala subalpina</name>
    <dbReference type="NCBI Taxonomy" id="576137"/>
    <lineage>
        <taxon>Eukaryota</taxon>
        <taxon>Fungi</taxon>
        <taxon>Dikarya</taxon>
        <taxon>Ascomycota</taxon>
        <taxon>Pezizomycotina</taxon>
        <taxon>Leotiomycetes</taxon>
        <taxon>Helotiales</taxon>
        <taxon>Mollisiaceae</taxon>
        <taxon>Phialocephala</taxon>
        <taxon>Phialocephala fortinii species complex</taxon>
    </lineage>
</organism>
<name>A0A1L7X4S7_9HELO</name>
<gene>
    <name evidence="3" type="ORF">PAC_09905</name>
</gene>
<feature type="compositionally biased region" description="Low complexity" evidence="2">
    <location>
        <begin position="436"/>
        <end position="447"/>
    </location>
</feature>
<sequence length="480" mass="52784">MTILNFTLTTEAIGKLHDALACLGKFSEAVSIEASHDKVCDIKYVATFSNFLQLVLTALNSSKSAYCSFTLVGNKFFSKYLYSPVRPRSQVKEKFNCKIYNKALLSVFKGRVVDPTREKDTAVEKCDVSVEDGEGTAKSRFVIKMACVLKTYRLTFESVAPMHALFVKESANNNWSISSRTLKEFAEHFGPGTEQLDIYSEDGRVSFTSYTEKIMSGNGRQTPVERSSHANGDSEILKQPLHTTIAVDTLEFGEFAVEEKLHIIISVKDFKAMVAHAGITNTMVKALYSRPSSPMQLTYSDEGVVSEFILMTIGESRGSSATPAPNAARVDSKRPAARQPLEATSSPKITAASMPPPPMSAAPSITRETTRSRVPRPSPPPPQPSIQSQSLFLPEADDDQKWDPQNFDEEEDEMLLWDTGGEKDAVTMNAASRLQASVNQNQNNSSQPRLSAQDDVGPSTVPTQRLAPTQRLSEVKGIFD</sequence>
<dbReference type="GO" id="GO:0006281">
    <property type="term" value="P:DNA repair"/>
    <property type="evidence" value="ECO:0007669"/>
    <property type="project" value="UniProtKB-UniRule"/>
</dbReference>
<dbReference type="Proteomes" id="UP000184330">
    <property type="component" value="Unassembled WGS sequence"/>
</dbReference>
<dbReference type="GO" id="GO:0031573">
    <property type="term" value="P:mitotic intra-S DNA damage checkpoint signaling"/>
    <property type="evidence" value="ECO:0007669"/>
    <property type="project" value="TreeGrafter"/>
</dbReference>
<feature type="compositionally biased region" description="Polar residues" evidence="2">
    <location>
        <begin position="460"/>
        <end position="472"/>
    </location>
</feature>
<protein>
    <recommendedName>
        <fullName evidence="1">DNA repair protein rad9</fullName>
    </recommendedName>
</protein>